<accession>A0AA42S843</accession>
<evidence type="ECO:0000256" key="1">
    <source>
        <dbReference type="SAM" id="SignalP"/>
    </source>
</evidence>
<dbReference type="Proteomes" id="UP001161094">
    <property type="component" value="Unassembled WGS sequence"/>
</dbReference>
<comment type="caution">
    <text evidence="2">The sequence shown here is derived from an EMBL/GenBank/DDBJ whole genome shotgun (WGS) entry which is preliminary data.</text>
</comment>
<dbReference type="RefSeq" id="WP_279997667.1">
    <property type="nucleotide sequence ID" value="NZ_JAOCDZ010000041.1"/>
</dbReference>
<dbReference type="InterPro" id="IPR007332">
    <property type="entry name" value="DUF411"/>
</dbReference>
<dbReference type="AlphaFoldDB" id="A0AA42S843"/>
<evidence type="ECO:0000313" key="3">
    <source>
        <dbReference type="Proteomes" id="UP001161094"/>
    </source>
</evidence>
<name>A0AA42S843_9BURK</name>
<feature type="chain" id="PRO_5041250546" evidence="1">
    <location>
        <begin position="29"/>
        <end position="157"/>
    </location>
</feature>
<reference evidence="2" key="1">
    <citation type="submission" date="2022-09" db="EMBL/GenBank/DDBJ databases">
        <title>Intensive care unit water sources are persistently colonized with multi-drug resistant bacteria and are the site of extensive horizontal gene transfer of antibiotic resistance genes.</title>
        <authorList>
            <person name="Diorio-Toth L."/>
        </authorList>
    </citation>
    <scope>NUCLEOTIDE SEQUENCE</scope>
    <source>
        <strain evidence="2">GD03843</strain>
    </source>
</reference>
<gene>
    <name evidence="2" type="ORF">N5D93_31150</name>
</gene>
<dbReference type="Pfam" id="PF04214">
    <property type="entry name" value="DUF411"/>
    <property type="match status" value="1"/>
</dbReference>
<organism evidence="2 3">
    <name type="scientific">Achromobacter spanius</name>
    <dbReference type="NCBI Taxonomy" id="217203"/>
    <lineage>
        <taxon>Bacteria</taxon>
        <taxon>Pseudomonadati</taxon>
        <taxon>Pseudomonadota</taxon>
        <taxon>Betaproteobacteria</taxon>
        <taxon>Burkholderiales</taxon>
        <taxon>Alcaligenaceae</taxon>
        <taxon>Achromobacter</taxon>
    </lineage>
</organism>
<feature type="signal peptide" evidence="1">
    <location>
        <begin position="1"/>
        <end position="28"/>
    </location>
</feature>
<protein>
    <submittedName>
        <fullName evidence="2">DUF411 domain-containing protein</fullName>
    </submittedName>
</protein>
<proteinExistence type="predicted"/>
<keyword evidence="1" id="KW-0732">Signal</keyword>
<evidence type="ECO:0000313" key="2">
    <source>
        <dbReference type="EMBL" id="MDH0740291.1"/>
    </source>
</evidence>
<dbReference type="EMBL" id="JAOCDZ010000041">
    <property type="protein sequence ID" value="MDH0740291.1"/>
    <property type="molecule type" value="Genomic_DNA"/>
</dbReference>
<sequence>MRTESHTANLLRRALLVTIALSPIPLMAQPKTLIEVWKTPTCGCCKDWVSHLEANGFEVTTHDVSDTSSVRQRNRIPDAFGSCHSAVVGKYALEGHVPAGEITRLLKEKPNAVGLAVPSMPLGSPGMDGPDYGGRHMAYDVLLVLPSGKAQVYQSYT</sequence>